<dbReference type="OrthoDB" id="6485510at2759"/>
<comment type="caution">
    <text evidence="14">The sequence shown here is derived from an EMBL/GenBank/DDBJ whole genome shotgun (WGS) entry which is preliminary data.</text>
</comment>
<dbReference type="PANTHER" id="PTHR15451">
    <property type="entry name" value="ERGOSTEROL BIOSYNTHETIC PROTEIN 28-RELATED"/>
    <property type="match status" value="1"/>
</dbReference>
<evidence type="ECO:0000256" key="6">
    <source>
        <dbReference type="ARBA" id="ARBA00022955"/>
    </source>
</evidence>
<evidence type="ECO:0000256" key="1">
    <source>
        <dbReference type="ARBA" id="ARBA00004477"/>
    </source>
</evidence>
<keyword evidence="3" id="KW-0444">Lipid biosynthesis</keyword>
<keyword evidence="12" id="KW-0753">Steroid metabolism</keyword>
<dbReference type="Pfam" id="PF03694">
    <property type="entry name" value="Erg28"/>
    <property type="match status" value="1"/>
</dbReference>
<evidence type="ECO:0000256" key="7">
    <source>
        <dbReference type="ARBA" id="ARBA00022989"/>
    </source>
</evidence>
<keyword evidence="8" id="KW-0756">Sterol biosynthesis</keyword>
<evidence type="ECO:0000256" key="9">
    <source>
        <dbReference type="ARBA" id="ARBA00023098"/>
    </source>
</evidence>
<keyword evidence="7 13" id="KW-1133">Transmembrane helix</keyword>
<keyword evidence="4 13" id="KW-0812">Transmembrane</keyword>
<dbReference type="Proteomes" id="UP000800093">
    <property type="component" value="Unassembled WGS sequence"/>
</dbReference>
<evidence type="ECO:0000256" key="11">
    <source>
        <dbReference type="ARBA" id="ARBA00023166"/>
    </source>
</evidence>
<accession>A0A9P4K2R3</accession>
<gene>
    <name evidence="14" type="ORF">CC78DRAFT_535624</name>
</gene>
<dbReference type="EMBL" id="ML986656">
    <property type="protein sequence ID" value="KAF2261532.1"/>
    <property type="molecule type" value="Genomic_DNA"/>
</dbReference>
<feature type="transmembrane region" description="Helical" evidence="13">
    <location>
        <begin position="19"/>
        <end position="38"/>
    </location>
</feature>
<feature type="transmembrane region" description="Helical" evidence="13">
    <location>
        <begin position="109"/>
        <end position="130"/>
    </location>
</feature>
<keyword evidence="15" id="KW-1185">Reference proteome</keyword>
<evidence type="ECO:0000313" key="14">
    <source>
        <dbReference type="EMBL" id="KAF2261532.1"/>
    </source>
</evidence>
<evidence type="ECO:0000256" key="8">
    <source>
        <dbReference type="ARBA" id="ARBA00023011"/>
    </source>
</evidence>
<evidence type="ECO:0000313" key="15">
    <source>
        <dbReference type="Proteomes" id="UP000800093"/>
    </source>
</evidence>
<dbReference type="PANTHER" id="PTHR15451:SF19">
    <property type="entry name" value="ERGOSTEROL BIOSYNTHETIC PROTEIN 28 HOMOLOG"/>
    <property type="match status" value="1"/>
</dbReference>
<evidence type="ECO:0000256" key="3">
    <source>
        <dbReference type="ARBA" id="ARBA00022516"/>
    </source>
</evidence>
<dbReference type="InterPro" id="IPR005352">
    <property type="entry name" value="Erg28"/>
</dbReference>
<dbReference type="AlphaFoldDB" id="A0A9P4K2R3"/>
<dbReference type="GO" id="GO:0005789">
    <property type="term" value="C:endoplasmic reticulum membrane"/>
    <property type="evidence" value="ECO:0007669"/>
    <property type="project" value="UniProtKB-SubCell"/>
</dbReference>
<sequence length="164" mass="18573">MSSAFAHYLPPFEGLLPKWLLLVAVISIGNSIQAYNTLTYTYRVYNPNHPYLPPHIAAPGSTTNTTISKASEQIPSEVTPLSARKFGTWTFLTSIVRLYAAYNITDKRFYTLGMLTYVVAFGHFMSEWLVFKTTRWGAPLAGPIVISTVSLVWMWTQYDYYIQG</sequence>
<keyword evidence="9" id="KW-0443">Lipid metabolism</keyword>
<comment type="similarity">
    <text evidence="2">Belongs to the ERG28 family.</text>
</comment>
<keyword evidence="10 13" id="KW-0472">Membrane</keyword>
<comment type="subcellular location">
    <subcellularLocation>
        <location evidence="1">Endoplasmic reticulum membrane</location>
        <topology evidence="1">Multi-pass membrane protein</topology>
    </subcellularLocation>
</comment>
<evidence type="ECO:0000256" key="12">
    <source>
        <dbReference type="ARBA" id="ARBA00023221"/>
    </source>
</evidence>
<keyword evidence="5" id="KW-0256">Endoplasmic reticulum</keyword>
<proteinExistence type="inferred from homology"/>
<evidence type="ECO:0000256" key="4">
    <source>
        <dbReference type="ARBA" id="ARBA00022692"/>
    </source>
</evidence>
<name>A0A9P4K2R3_9PLEO</name>
<evidence type="ECO:0000256" key="2">
    <source>
        <dbReference type="ARBA" id="ARBA00005377"/>
    </source>
</evidence>
<dbReference type="GO" id="GO:0030674">
    <property type="term" value="F:protein-macromolecule adaptor activity"/>
    <property type="evidence" value="ECO:0007669"/>
    <property type="project" value="TreeGrafter"/>
</dbReference>
<evidence type="ECO:0000256" key="5">
    <source>
        <dbReference type="ARBA" id="ARBA00022824"/>
    </source>
</evidence>
<organism evidence="14 15">
    <name type="scientific">Lojkania enalia</name>
    <dbReference type="NCBI Taxonomy" id="147567"/>
    <lineage>
        <taxon>Eukaryota</taxon>
        <taxon>Fungi</taxon>
        <taxon>Dikarya</taxon>
        <taxon>Ascomycota</taxon>
        <taxon>Pezizomycotina</taxon>
        <taxon>Dothideomycetes</taxon>
        <taxon>Pleosporomycetidae</taxon>
        <taxon>Pleosporales</taxon>
        <taxon>Pleosporales incertae sedis</taxon>
        <taxon>Lojkania</taxon>
    </lineage>
</organism>
<feature type="transmembrane region" description="Helical" evidence="13">
    <location>
        <begin position="136"/>
        <end position="155"/>
    </location>
</feature>
<keyword evidence="6" id="KW-0752">Steroid biosynthesis</keyword>
<keyword evidence="11" id="KW-1207">Sterol metabolism</keyword>
<evidence type="ECO:0000256" key="13">
    <source>
        <dbReference type="SAM" id="Phobius"/>
    </source>
</evidence>
<reference evidence="15" key="1">
    <citation type="journal article" date="2020" name="Stud. Mycol.">
        <title>101 Dothideomycetes genomes: A test case for predicting lifestyles and emergence of pathogens.</title>
        <authorList>
            <person name="Haridas S."/>
            <person name="Albert R."/>
            <person name="Binder M."/>
            <person name="Bloem J."/>
            <person name="LaButti K."/>
            <person name="Salamov A."/>
            <person name="Andreopoulos B."/>
            <person name="Baker S."/>
            <person name="Barry K."/>
            <person name="Bills G."/>
            <person name="Bluhm B."/>
            <person name="Cannon C."/>
            <person name="Castanera R."/>
            <person name="Culley D."/>
            <person name="Daum C."/>
            <person name="Ezra D."/>
            <person name="Gonzalez J."/>
            <person name="Henrissat B."/>
            <person name="Kuo A."/>
            <person name="Liang C."/>
            <person name="Lipzen A."/>
            <person name="Lutzoni F."/>
            <person name="Magnuson J."/>
            <person name="Mondo S."/>
            <person name="Nolan M."/>
            <person name="Ohm R."/>
            <person name="Pangilinan J."/>
            <person name="Park H.-J."/>
            <person name="Ramirez L."/>
            <person name="Alfaro M."/>
            <person name="Sun H."/>
            <person name="Tritt A."/>
            <person name="Yoshinaga Y."/>
            <person name="Zwiers L.-H."/>
            <person name="Turgeon B."/>
            <person name="Goodwin S."/>
            <person name="Spatafora J."/>
            <person name="Crous P."/>
            <person name="Grigoriev I."/>
        </authorList>
    </citation>
    <scope>NUCLEOTIDE SEQUENCE [LARGE SCALE GENOMIC DNA]</scope>
    <source>
        <strain evidence="15">CBS 304.66</strain>
    </source>
</reference>
<protein>
    <submittedName>
        <fullName evidence="14">Ergosterol biosynthesis protein-like protein</fullName>
    </submittedName>
</protein>
<evidence type="ECO:0000256" key="10">
    <source>
        <dbReference type="ARBA" id="ARBA00023136"/>
    </source>
</evidence>
<dbReference type="GO" id="GO:0016126">
    <property type="term" value="P:sterol biosynthetic process"/>
    <property type="evidence" value="ECO:0007669"/>
    <property type="project" value="UniProtKB-KW"/>
</dbReference>